<evidence type="ECO:0000313" key="2">
    <source>
        <dbReference type="EMBL" id="KAG5850307.1"/>
    </source>
</evidence>
<feature type="transmembrane region" description="Helical" evidence="1">
    <location>
        <begin position="42"/>
        <end position="61"/>
    </location>
</feature>
<sequence>MFVKAAAGHQGVFAGLFQTTTQNVLKTFPIEVSLDGWVGSTWIILNVWTAGWLVYAFSTVIRRNIFGPICCNPEIHPPSNYLIWICINTLRICWLFLWDRQYISVAIGVKMLVPICSYYMLFVSYHNLHRHNTWLTINCPNERWYIRFMTQNGLALFASWTFIEALINVGVALKYRVGLPDPLVSAIVLTVLLLGMLLWFVFESFIFSQYILYTFTVFPVAVLCLGAMFTNSYRFDDLAPITIYCGFLMIVATVLNSIRLVAVCFYKQTKPTILSLPSFPPAYNGEPVHKLKVHENMSGKSGVVNNQFSEN</sequence>
<evidence type="ECO:0000313" key="3">
    <source>
        <dbReference type="Proteomes" id="UP001044222"/>
    </source>
</evidence>
<keyword evidence="3" id="KW-1185">Reference proteome</keyword>
<feature type="transmembrane region" description="Helical" evidence="1">
    <location>
        <begin position="241"/>
        <end position="266"/>
    </location>
</feature>
<accession>A0A9D3MK04</accession>
<evidence type="ECO:0000256" key="1">
    <source>
        <dbReference type="SAM" id="Phobius"/>
    </source>
</evidence>
<dbReference type="PANTHER" id="PTHR33802:SF3">
    <property type="match status" value="1"/>
</dbReference>
<name>A0A9D3MK04_ANGAN</name>
<organism evidence="2 3">
    <name type="scientific">Anguilla anguilla</name>
    <name type="common">European freshwater eel</name>
    <name type="synonym">Muraena anguilla</name>
    <dbReference type="NCBI Taxonomy" id="7936"/>
    <lineage>
        <taxon>Eukaryota</taxon>
        <taxon>Metazoa</taxon>
        <taxon>Chordata</taxon>
        <taxon>Craniata</taxon>
        <taxon>Vertebrata</taxon>
        <taxon>Euteleostomi</taxon>
        <taxon>Actinopterygii</taxon>
        <taxon>Neopterygii</taxon>
        <taxon>Teleostei</taxon>
        <taxon>Anguilliformes</taxon>
        <taxon>Anguillidae</taxon>
        <taxon>Anguilla</taxon>
    </lineage>
</organism>
<feature type="transmembrane region" description="Helical" evidence="1">
    <location>
        <begin position="183"/>
        <end position="201"/>
    </location>
</feature>
<proteinExistence type="predicted"/>
<feature type="transmembrane region" description="Helical" evidence="1">
    <location>
        <begin position="103"/>
        <end position="123"/>
    </location>
</feature>
<protein>
    <submittedName>
        <fullName evidence="2">Uncharacterized protein</fullName>
    </submittedName>
</protein>
<keyword evidence="1" id="KW-0812">Transmembrane</keyword>
<dbReference type="Proteomes" id="UP001044222">
    <property type="component" value="Unassembled WGS sequence"/>
</dbReference>
<keyword evidence="1" id="KW-1133">Transmembrane helix</keyword>
<gene>
    <name evidence="2" type="ORF">ANANG_G00080840</name>
</gene>
<dbReference type="PANTHER" id="PTHR33802">
    <property type="entry name" value="SI:CH211-161H7.5-RELATED"/>
    <property type="match status" value="1"/>
</dbReference>
<feature type="transmembrane region" description="Helical" evidence="1">
    <location>
        <begin position="210"/>
        <end position="229"/>
    </location>
</feature>
<dbReference type="AlphaFoldDB" id="A0A9D3MK04"/>
<feature type="transmembrane region" description="Helical" evidence="1">
    <location>
        <begin position="81"/>
        <end position="97"/>
    </location>
</feature>
<comment type="caution">
    <text evidence="2">The sequence shown here is derived from an EMBL/GenBank/DDBJ whole genome shotgun (WGS) entry which is preliminary data.</text>
</comment>
<keyword evidence="1" id="KW-0472">Membrane</keyword>
<dbReference type="EMBL" id="JAFIRN010000004">
    <property type="protein sequence ID" value="KAG5850307.1"/>
    <property type="molecule type" value="Genomic_DNA"/>
</dbReference>
<reference evidence="2" key="1">
    <citation type="submission" date="2021-01" db="EMBL/GenBank/DDBJ databases">
        <title>A chromosome-scale assembly of European eel, Anguilla anguilla.</title>
        <authorList>
            <person name="Henkel C."/>
            <person name="Jong-Raadsen S.A."/>
            <person name="Dufour S."/>
            <person name="Weltzien F.-A."/>
            <person name="Palstra A.P."/>
            <person name="Pelster B."/>
            <person name="Spaink H.P."/>
            <person name="Van Den Thillart G.E."/>
            <person name="Jansen H."/>
            <person name="Zahm M."/>
            <person name="Klopp C."/>
            <person name="Cedric C."/>
            <person name="Louis A."/>
            <person name="Berthelot C."/>
            <person name="Parey E."/>
            <person name="Roest Crollius H."/>
            <person name="Montfort J."/>
            <person name="Robinson-Rechavi M."/>
            <person name="Bucao C."/>
            <person name="Bouchez O."/>
            <person name="Gislard M."/>
            <person name="Lluch J."/>
            <person name="Milhes M."/>
            <person name="Lampietro C."/>
            <person name="Lopez Roques C."/>
            <person name="Donnadieu C."/>
            <person name="Braasch I."/>
            <person name="Desvignes T."/>
            <person name="Postlethwait J."/>
            <person name="Bobe J."/>
            <person name="Guiguen Y."/>
            <person name="Dirks R."/>
        </authorList>
    </citation>
    <scope>NUCLEOTIDE SEQUENCE</scope>
    <source>
        <strain evidence="2">Tag_6206</strain>
        <tissue evidence="2">Liver</tissue>
    </source>
</reference>